<dbReference type="GO" id="GO:0005737">
    <property type="term" value="C:cytoplasm"/>
    <property type="evidence" value="ECO:0007669"/>
    <property type="project" value="UniProtKB-SubCell"/>
</dbReference>
<evidence type="ECO:0000313" key="4">
    <source>
        <dbReference type="EMBL" id="KAF2164850.1"/>
    </source>
</evidence>
<dbReference type="Gene3D" id="1.25.10.10">
    <property type="entry name" value="Leucine-rich Repeat Variant"/>
    <property type="match status" value="1"/>
</dbReference>
<dbReference type="InterPro" id="IPR024660">
    <property type="entry name" value="UCS_central_dom"/>
</dbReference>
<dbReference type="Proteomes" id="UP000799537">
    <property type="component" value="Unassembled WGS sequence"/>
</dbReference>
<dbReference type="GO" id="GO:0051879">
    <property type="term" value="F:Hsp90 protein binding"/>
    <property type="evidence" value="ECO:0007669"/>
    <property type="project" value="TreeGrafter"/>
</dbReference>
<accession>A0A6A6CF19</accession>
<proteinExistence type="predicted"/>
<gene>
    <name evidence="4" type="ORF">M409DRAFT_56220</name>
</gene>
<dbReference type="GeneID" id="54566495"/>
<evidence type="ECO:0000313" key="5">
    <source>
        <dbReference type="Proteomes" id="UP000799537"/>
    </source>
</evidence>
<sequence>MPSSAKEDRIAQLLAKADEDAKQGNLQDAFKALKEASHLDSENQKVRDALVALQKREQTGDALQLLRSYLASGPELDGEKAVQALRQKELPQDEAKQALELLLTATGDKELLDSLTGALLWKSTAARKDVAARFKEPVTELFTLLFERGEESLKAFSSISLDGGLWESKEAQKRAQNDVFRLCIAKLMDVDIDRPERLMQAVARQLAVAPEDVKDVIDEDVFEVVLNSLDIRLQAKLRSQAMLATSKILEVTGEPGGTMFGQYLANKVAKQTNDDLIDAFSAASAVFPMLPAVAASLFMTDGFVQQLVPNLERNSEAASQGQRKSRTLEQAALELLSAACVDKACREAIDRYCSPWLRDLTEERDGTHKALSALVLAKINSASQEEITSKLADLVLVGDAEREQAVEGLAYTSLQPKIKEEIASNPQLLKRLVAALIERPSAAFGCLTVFSNLTTYRPTQTAEQKKMAQLKAYAASQKPEPDDPLDDDAHVTARAKKLLDVDVVPALVASCKQTSSPSNIAMVVRTLLALSKEQKHRAKMAQQGAVRLLLQIRERVAKTDKSTAEASAIERHASHALARLLISVNPSHVFSSNLSASSAVSALSPLLSIDSDSEQRDLLPTFEALLALTNLASTEDDSAKELLTRNSFATLEDLLFSSNTLVQRASVELVCNLMASPSGVAKFADGSNDAKRRMQILLALADVEDLATRRAAGGALAMLTEWDAAVTAILDKERGVGVLLSMCEDDSDEMRHRGFACVLNVASAPGDVGARGIKAVKDANGAEALKEALRRTKNQEVLGLGVEVLKKLQ</sequence>
<comment type="subcellular location">
    <subcellularLocation>
        <location evidence="1">Cytoplasm</location>
    </subcellularLocation>
</comment>
<dbReference type="Gene3D" id="1.25.10.100">
    <property type="match status" value="1"/>
</dbReference>
<dbReference type="InterPro" id="IPR011989">
    <property type="entry name" value="ARM-like"/>
</dbReference>
<evidence type="ECO:0000256" key="1">
    <source>
        <dbReference type="ARBA" id="ARBA00004496"/>
    </source>
</evidence>
<dbReference type="InterPro" id="IPR016024">
    <property type="entry name" value="ARM-type_fold"/>
</dbReference>
<keyword evidence="5" id="KW-1185">Reference proteome</keyword>
<reference evidence="4" key="1">
    <citation type="journal article" date="2020" name="Stud. Mycol.">
        <title>101 Dothideomycetes genomes: a test case for predicting lifestyles and emergence of pathogens.</title>
        <authorList>
            <person name="Haridas S."/>
            <person name="Albert R."/>
            <person name="Binder M."/>
            <person name="Bloem J."/>
            <person name="Labutti K."/>
            <person name="Salamov A."/>
            <person name="Andreopoulos B."/>
            <person name="Baker S."/>
            <person name="Barry K."/>
            <person name="Bills G."/>
            <person name="Bluhm B."/>
            <person name="Cannon C."/>
            <person name="Castanera R."/>
            <person name="Culley D."/>
            <person name="Daum C."/>
            <person name="Ezra D."/>
            <person name="Gonzalez J."/>
            <person name="Henrissat B."/>
            <person name="Kuo A."/>
            <person name="Liang C."/>
            <person name="Lipzen A."/>
            <person name="Lutzoni F."/>
            <person name="Magnuson J."/>
            <person name="Mondo S."/>
            <person name="Nolan M."/>
            <person name="Ohm R."/>
            <person name="Pangilinan J."/>
            <person name="Park H.-J."/>
            <person name="Ramirez L."/>
            <person name="Alfaro M."/>
            <person name="Sun H."/>
            <person name="Tritt A."/>
            <person name="Yoshinaga Y."/>
            <person name="Zwiers L.-H."/>
            <person name="Turgeon B."/>
            <person name="Goodwin S."/>
            <person name="Spatafora J."/>
            <person name="Crous P."/>
            <person name="Grigoriev I."/>
        </authorList>
    </citation>
    <scope>NUCLEOTIDE SEQUENCE</scope>
    <source>
        <strain evidence="4">ATCC 36951</strain>
    </source>
</reference>
<evidence type="ECO:0000256" key="2">
    <source>
        <dbReference type="ARBA" id="ARBA00022490"/>
    </source>
</evidence>
<protein>
    <recommendedName>
        <fullName evidence="3">UNC-45/Cro1/She4 central domain-containing protein</fullName>
    </recommendedName>
</protein>
<dbReference type="OrthoDB" id="5574718at2759"/>
<keyword evidence="2" id="KW-0963">Cytoplasm</keyword>
<dbReference type="PANTHER" id="PTHR45994">
    <property type="entry name" value="FI21225P1"/>
    <property type="match status" value="1"/>
</dbReference>
<feature type="domain" description="UNC-45/Cro1/She4 central" evidence="3">
    <location>
        <begin position="221"/>
        <end position="379"/>
    </location>
</feature>
<dbReference type="PANTHER" id="PTHR45994:SF1">
    <property type="entry name" value="FI21225P1"/>
    <property type="match status" value="1"/>
</dbReference>
<dbReference type="Pfam" id="PF11701">
    <property type="entry name" value="UNC45-central"/>
    <property type="match status" value="1"/>
</dbReference>
<dbReference type="EMBL" id="ML993602">
    <property type="protein sequence ID" value="KAF2164850.1"/>
    <property type="molecule type" value="Genomic_DNA"/>
</dbReference>
<evidence type="ECO:0000259" key="3">
    <source>
        <dbReference type="Pfam" id="PF11701"/>
    </source>
</evidence>
<dbReference type="AlphaFoldDB" id="A0A6A6CF19"/>
<dbReference type="RefSeq" id="XP_033665739.1">
    <property type="nucleotide sequence ID" value="XM_033813223.1"/>
</dbReference>
<organism evidence="4 5">
    <name type="scientific">Zasmidium cellare ATCC 36951</name>
    <dbReference type="NCBI Taxonomy" id="1080233"/>
    <lineage>
        <taxon>Eukaryota</taxon>
        <taxon>Fungi</taxon>
        <taxon>Dikarya</taxon>
        <taxon>Ascomycota</taxon>
        <taxon>Pezizomycotina</taxon>
        <taxon>Dothideomycetes</taxon>
        <taxon>Dothideomycetidae</taxon>
        <taxon>Mycosphaerellales</taxon>
        <taxon>Mycosphaerellaceae</taxon>
        <taxon>Zasmidium</taxon>
    </lineage>
</organism>
<dbReference type="SUPFAM" id="SSF48371">
    <property type="entry name" value="ARM repeat"/>
    <property type="match status" value="1"/>
</dbReference>
<name>A0A6A6CF19_ZASCE</name>